<dbReference type="EMBL" id="JBHUIX010000013">
    <property type="protein sequence ID" value="MFD2175176.1"/>
    <property type="molecule type" value="Genomic_DNA"/>
</dbReference>
<keyword evidence="2" id="KW-1185">Reference proteome</keyword>
<evidence type="ECO:0000313" key="2">
    <source>
        <dbReference type="Proteomes" id="UP001597413"/>
    </source>
</evidence>
<sequence>MMLNEVTAVPDAALPLAEFRDHLRLGTGFSDTGAEDVALSAYLRAALAAIEGRTAKALMARDFMLSLTEWRWGDMQTLPIAPVRAVAALRLIDGAGGEVIAPASGWRLVADMARPRLEARGAALPAIPTGGRVEIDFTAGFGPAWADLPVDLAQAVFLLAAQYYEFRHDGAGEGGALPFGVSALIERWRTVRMLGGRG</sequence>
<gene>
    <name evidence="1" type="ORF">ACFSM0_13855</name>
</gene>
<accession>A0ABW5ABH5</accession>
<dbReference type="Gene3D" id="1.10.3230.30">
    <property type="entry name" value="Phage gp6-like head-tail connector protein"/>
    <property type="match status" value="1"/>
</dbReference>
<evidence type="ECO:0008006" key="3">
    <source>
        <dbReference type="Google" id="ProtNLM"/>
    </source>
</evidence>
<organism evidence="1 2">
    <name type="scientific">Rhodobacter lacus</name>
    <dbReference type="NCBI Taxonomy" id="1641972"/>
    <lineage>
        <taxon>Bacteria</taxon>
        <taxon>Pseudomonadati</taxon>
        <taxon>Pseudomonadota</taxon>
        <taxon>Alphaproteobacteria</taxon>
        <taxon>Rhodobacterales</taxon>
        <taxon>Rhodobacter group</taxon>
        <taxon>Rhodobacter</taxon>
    </lineage>
</organism>
<reference evidence="2" key="1">
    <citation type="journal article" date="2019" name="Int. J. Syst. Evol. Microbiol.">
        <title>The Global Catalogue of Microorganisms (GCM) 10K type strain sequencing project: providing services to taxonomists for standard genome sequencing and annotation.</title>
        <authorList>
            <consortium name="The Broad Institute Genomics Platform"/>
            <consortium name="The Broad Institute Genome Sequencing Center for Infectious Disease"/>
            <person name="Wu L."/>
            <person name="Ma J."/>
        </authorList>
    </citation>
    <scope>NUCLEOTIDE SEQUENCE [LARGE SCALE GENOMIC DNA]</scope>
    <source>
        <strain evidence="2">CCUG 55131</strain>
    </source>
</reference>
<evidence type="ECO:0000313" key="1">
    <source>
        <dbReference type="EMBL" id="MFD2175176.1"/>
    </source>
</evidence>
<proteinExistence type="predicted"/>
<dbReference type="InterPro" id="IPR011738">
    <property type="entry name" value="Phage_CHP"/>
</dbReference>
<name>A0ABW5ABH5_9RHOB</name>
<dbReference type="CDD" id="cd08054">
    <property type="entry name" value="gp6"/>
    <property type="match status" value="1"/>
</dbReference>
<dbReference type="NCBIfam" id="TIGR02215">
    <property type="entry name" value="phage_chp_gp8"/>
    <property type="match status" value="1"/>
</dbReference>
<dbReference type="RefSeq" id="WP_377391470.1">
    <property type="nucleotide sequence ID" value="NZ_JBHUIX010000013.1"/>
</dbReference>
<dbReference type="Proteomes" id="UP001597413">
    <property type="component" value="Unassembled WGS sequence"/>
</dbReference>
<comment type="caution">
    <text evidence="1">The sequence shown here is derived from an EMBL/GenBank/DDBJ whole genome shotgun (WGS) entry which is preliminary data.</text>
</comment>
<protein>
    <recommendedName>
        <fullName evidence="3">Gene transfer agent protein</fullName>
    </recommendedName>
</protein>